<accession>A0ABM0JXU9</accession>
<evidence type="ECO:0000256" key="4">
    <source>
        <dbReference type="SAM" id="MobiDB-lite"/>
    </source>
</evidence>
<evidence type="ECO:0000256" key="1">
    <source>
        <dbReference type="ARBA" id="ARBA00022771"/>
    </source>
</evidence>
<dbReference type="Pfam" id="PF13920">
    <property type="entry name" value="zf-C3HC4_3"/>
    <property type="match status" value="1"/>
</dbReference>
<dbReference type="RefSeq" id="XP_005104086.1">
    <property type="nucleotide sequence ID" value="XM_005104029.2"/>
</dbReference>
<dbReference type="InterPro" id="IPR001841">
    <property type="entry name" value="Znf_RING"/>
</dbReference>
<feature type="compositionally biased region" description="Polar residues" evidence="4">
    <location>
        <begin position="50"/>
        <end position="67"/>
    </location>
</feature>
<feature type="compositionally biased region" description="Low complexity" evidence="4">
    <location>
        <begin position="185"/>
        <end position="205"/>
    </location>
</feature>
<dbReference type="SUPFAM" id="SSF57850">
    <property type="entry name" value="RING/U-box"/>
    <property type="match status" value="1"/>
</dbReference>
<feature type="compositionally biased region" description="Basic and acidic residues" evidence="4">
    <location>
        <begin position="327"/>
        <end position="364"/>
    </location>
</feature>
<gene>
    <name evidence="7" type="primary">LOC101850023</name>
</gene>
<evidence type="ECO:0000313" key="6">
    <source>
        <dbReference type="Proteomes" id="UP000694888"/>
    </source>
</evidence>
<keyword evidence="1 3" id="KW-0479">Metal-binding</keyword>
<evidence type="ECO:0000256" key="3">
    <source>
        <dbReference type="PROSITE-ProRule" id="PRU00175"/>
    </source>
</evidence>
<protein>
    <submittedName>
        <fullName evidence="7">Uncharacterized protein LOC101850023</fullName>
    </submittedName>
</protein>
<feature type="compositionally biased region" description="Polar residues" evidence="4">
    <location>
        <begin position="275"/>
        <end position="304"/>
    </location>
</feature>
<feature type="domain" description="RING-type" evidence="5">
    <location>
        <begin position="412"/>
        <end position="446"/>
    </location>
</feature>
<proteinExistence type="predicted"/>
<dbReference type="InterPro" id="IPR013083">
    <property type="entry name" value="Znf_RING/FYVE/PHD"/>
</dbReference>
<sequence>MASGLVLPTFHNAHHPSLTTTPQPGLGPLSRPPDVRPKERSVSRQERRTTSSLTSLNPESSTLNSSVERAPSVHLRRALREHKAVLDSVSVDESYLTSASVRAVEINLREYALPGERQLIVSAVRACAVRGRNYPKAAELLSCIIDADFEEWNIVHEFADFCHGYGGVENVPFFRHWRAVQGQAQGQAQGEGQVQGQAQGESQVQWGGQKENETVREGLSGSRAAVSDVATRLQESAEQPVRAQADVTAPPAAGTADVSTAPASGPVKGHLTSPLRDTSPTATNTAPKFEPQNQTTQGLSSNTCCPTSVDVNEIKIELNSSAPATTEKGKKSETSERGKKVTEKDWDEGRIDEKRKGGEEEVVQKPEVNQGHSETEACNRNKRPQLTQSQRREQLLRVLERERRYLKDKVTCSVCNSRPVETTFLPCSHLVSCLGCAKKCKKCPQCGKKVLAEAKTFIV</sequence>
<reference evidence="7" key="1">
    <citation type="submission" date="2025-08" db="UniProtKB">
        <authorList>
            <consortium name="RefSeq"/>
        </authorList>
    </citation>
    <scope>IDENTIFICATION</scope>
</reference>
<feature type="region of interest" description="Disordered" evidence="4">
    <location>
        <begin position="317"/>
        <end position="387"/>
    </location>
</feature>
<evidence type="ECO:0000259" key="5">
    <source>
        <dbReference type="PROSITE" id="PS50089"/>
    </source>
</evidence>
<name>A0ABM0JXU9_APLCA</name>
<dbReference type="PROSITE" id="PS50089">
    <property type="entry name" value="ZF_RING_2"/>
    <property type="match status" value="1"/>
</dbReference>
<evidence type="ECO:0000256" key="2">
    <source>
        <dbReference type="ARBA" id="ARBA00022833"/>
    </source>
</evidence>
<feature type="region of interest" description="Disordered" evidence="4">
    <location>
        <begin position="1"/>
        <end position="68"/>
    </location>
</feature>
<keyword evidence="6" id="KW-1185">Reference proteome</keyword>
<evidence type="ECO:0000313" key="7">
    <source>
        <dbReference type="RefSeq" id="XP_005104086.1"/>
    </source>
</evidence>
<dbReference type="Gene3D" id="3.30.40.10">
    <property type="entry name" value="Zinc/RING finger domain, C3HC4 (zinc finger)"/>
    <property type="match status" value="1"/>
</dbReference>
<keyword evidence="1 3" id="KW-0863">Zinc-finger</keyword>
<dbReference type="Proteomes" id="UP000694888">
    <property type="component" value="Unplaced"/>
</dbReference>
<organism evidence="6 7">
    <name type="scientific">Aplysia californica</name>
    <name type="common">California sea hare</name>
    <dbReference type="NCBI Taxonomy" id="6500"/>
    <lineage>
        <taxon>Eukaryota</taxon>
        <taxon>Metazoa</taxon>
        <taxon>Spiralia</taxon>
        <taxon>Lophotrochozoa</taxon>
        <taxon>Mollusca</taxon>
        <taxon>Gastropoda</taxon>
        <taxon>Heterobranchia</taxon>
        <taxon>Euthyneura</taxon>
        <taxon>Tectipleura</taxon>
        <taxon>Aplysiida</taxon>
        <taxon>Aplysioidea</taxon>
        <taxon>Aplysiidae</taxon>
        <taxon>Aplysia</taxon>
    </lineage>
</organism>
<feature type="compositionally biased region" description="Basic and acidic residues" evidence="4">
    <location>
        <begin position="33"/>
        <end position="49"/>
    </location>
</feature>
<dbReference type="GeneID" id="101850023"/>
<feature type="region of interest" description="Disordered" evidence="4">
    <location>
        <begin position="185"/>
        <end position="304"/>
    </location>
</feature>
<keyword evidence="2" id="KW-0862">Zinc</keyword>